<dbReference type="AlphaFoldDB" id="A0A077LUZ6"/>
<protein>
    <submittedName>
        <fullName evidence="2">Uncharacterized protein</fullName>
    </submittedName>
</protein>
<dbReference type="EMBL" id="CAJB01000112">
    <property type="protein sequence ID" value="CCH77491.1"/>
    <property type="molecule type" value="Genomic_DNA"/>
</dbReference>
<dbReference type="Proteomes" id="UP000035721">
    <property type="component" value="Unassembled WGS sequence"/>
</dbReference>
<organism evidence="2 3">
    <name type="scientific">Nostocoides japonicum T1-X7</name>
    <dbReference type="NCBI Taxonomy" id="1194083"/>
    <lineage>
        <taxon>Bacteria</taxon>
        <taxon>Bacillati</taxon>
        <taxon>Actinomycetota</taxon>
        <taxon>Actinomycetes</taxon>
        <taxon>Micrococcales</taxon>
        <taxon>Intrasporangiaceae</taxon>
        <taxon>Nostocoides</taxon>
    </lineage>
</organism>
<gene>
    <name evidence="2" type="ORF">BN12_20034</name>
</gene>
<evidence type="ECO:0000256" key="1">
    <source>
        <dbReference type="SAM" id="MobiDB-lite"/>
    </source>
</evidence>
<accession>A0A077LUZ6</accession>
<feature type="region of interest" description="Disordered" evidence="1">
    <location>
        <begin position="1"/>
        <end position="26"/>
    </location>
</feature>
<reference evidence="2 3" key="1">
    <citation type="journal article" date="2013" name="ISME J.">
        <title>A metabolic model for members of the genus Tetrasphaera involved in enhanced biological phosphorus removal.</title>
        <authorList>
            <person name="Kristiansen R."/>
            <person name="Nguyen H.T.T."/>
            <person name="Saunders A.M."/>
            <person name="Nielsen J.L."/>
            <person name="Wimmer R."/>
            <person name="Le V.Q."/>
            <person name="McIlroy S.J."/>
            <person name="Petrovski S."/>
            <person name="Seviour R.J."/>
            <person name="Calteau A."/>
            <person name="Nielsen K.L."/>
            <person name="Nielsen P.H."/>
        </authorList>
    </citation>
    <scope>NUCLEOTIDE SEQUENCE [LARGE SCALE GENOMIC DNA]</scope>
    <source>
        <strain evidence="2 3">T1-X7</strain>
    </source>
</reference>
<proteinExistence type="predicted"/>
<evidence type="ECO:0000313" key="2">
    <source>
        <dbReference type="EMBL" id="CCH77491.1"/>
    </source>
</evidence>
<keyword evidence="3" id="KW-1185">Reference proteome</keyword>
<evidence type="ECO:0000313" key="3">
    <source>
        <dbReference type="Proteomes" id="UP000035721"/>
    </source>
</evidence>
<name>A0A077LUZ6_9MICO</name>
<feature type="compositionally biased region" description="Basic residues" evidence="1">
    <location>
        <begin position="9"/>
        <end position="19"/>
    </location>
</feature>
<sequence length="26" mass="3176">MLYQLSYTHHAKRPAYRRPRSGDNRT</sequence>
<comment type="caution">
    <text evidence="2">The sequence shown here is derived from an EMBL/GenBank/DDBJ whole genome shotgun (WGS) entry which is preliminary data.</text>
</comment>